<gene>
    <name evidence="2" type="ORF">C7I55_12150</name>
</gene>
<dbReference type="OrthoDB" id="1522627at2"/>
<evidence type="ECO:0000256" key="1">
    <source>
        <dbReference type="SAM" id="MobiDB-lite"/>
    </source>
</evidence>
<evidence type="ECO:0008006" key="4">
    <source>
        <dbReference type="Google" id="ProtNLM"/>
    </source>
</evidence>
<evidence type="ECO:0000313" key="3">
    <source>
        <dbReference type="Proteomes" id="UP000241167"/>
    </source>
</evidence>
<dbReference type="RefSeq" id="WP_106513271.1">
    <property type="nucleotide sequence ID" value="NZ_PXYI01000004.1"/>
</dbReference>
<dbReference type="AlphaFoldDB" id="A0A2P7QN34"/>
<dbReference type="EMBL" id="PXYI01000004">
    <property type="protein sequence ID" value="PSJ39371.1"/>
    <property type="molecule type" value="Genomic_DNA"/>
</dbReference>
<reference evidence="2 3" key="1">
    <citation type="submission" date="2018-03" db="EMBL/GenBank/DDBJ databases">
        <title>The draft genome of Sphingosinicella sp. GL-C-18.</title>
        <authorList>
            <person name="Liu L."/>
            <person name="Li L."/>
            <person name="Liang L."/>
            <person name="Zhang X."/>
            <person name="Wang T."/>
        </authorList>
    </citation>
    <scope>NUCLEOTIDE SEQUENCE [LARGE SCALE GENOMIC DNA]</scope>
    <source>
        <strain evidence="2 3">GL-C-18</strain>
    </source>
</reference>
<dbReference type="Proteomes" id="UP000241167">
    <property type="component" value="Unassembled WGS sequence"/>
</dbReference>
<keyword evidence="3" id="KW-1185">Reference proteome</keyword>
<dbReference type="PROSITE" id="PS51257">
    <property type="entry name" value="PROKAR_LIPOPROTEIN"/>
    <property type="match status" value="1"/>
</dbReference>
<proteinExistence type="predicted"/>
<organism evidence="2 3">
    <name type="scientific">Allosphingosinicella deserti</name>
    <dbReference type="NCBI Taxonomy" id="2116704"/>
    <lineage>
        <taxon>Bacteria</taxon>
        <taxon>Pseudomonadati</taxon>
        <taxon>Pseudomonadota</taxon>
        <taxon>Alphaproteobacteria</taxon>
        <taxon>Sphingomonadales</taxon>
        <taxon>Sphingomonadaceae</taxon>
        <taxon>Allosphingosinicella</taxon>
    </lineage>
</organism>
<protein>
    <recommendedName>
        <fullName evidence="4">Lysozyme inhibitor LprI N-terminal domain-containing protein</fullName>
    </recommendedName>
</protein>
<accession>A0A2P7QN34</accession>
<feature type="compositionally biased region" description="Pro residues" evidence="1">
    <location>
        <begin position="200"/>
        <end position="209"/>
    </location>
</feature>
<sequence>MHKLLSTALVCSFIVTSGCDWMKAKSAPGAKTEKELAAEAGERLRKACSSAETYDRLKSVVFDEAARIRNSDARNLDPIAAASVVRMEKPVVKSRDEALDVTVCSGRFILELPPGAENAFDGMRRVSAEVEYSAQPAADGSGLVYQMDGAEPIVYRLATFGLAGGKLPQVVTVPQPSAPAAAAPQVDVVDANPAAQAAPAPVPKAPPVQPGGKPSFNCRYAGTRSERMICGSPALAARDRQMASVYYEAMANSDAATQRHLRRSRDAFLARREQCGSAACVDGVYAARISEIKTVQEGR</sequence>
<feature type="region of interest" description="Disordered" evidence="1">
    <location>
        <begin position="194"/>
        <end position="213"/>
    </location>
</feature>
<name>A0A2P7QN34_9SPHN</name>
<comment type="caution">
    <text evidence="2">The sequence shown here is derived from an EMBL/GenBank/DDBJ whole genome shotgun (WGS) entry which is preliminary data.</text>
</comment>
<evidence type="ECO:0000313" key="2">
    <source>
        <dbReference type="EMBL" id="PSJ39371.1"/>
    </source>
</evidence>